<feature type="repeat" description="Filamin" evidence="3">
    <location>
        <begin position="951"/>
        <end position="1045"/>
    </location>
</feature>
<dbReference type="SUPFAM" id="SSF47576">
    <property type="entry name" value="Calponin-homology domain, CH-domain"/>
    <property type="match status" value="1"/>
</dbReference>
<dbReference type="FunFam" id="2.60.40.10:FF:000007">
    <property type="entry name" value="Filamin-B isoform C"/>
    <property type="match status" value="1"/>
</dbReference>
<evidence type="ECO:0000256" key="2">
    <source>
        <dbReference type="ARBA" id="ARBA00022737"/>
    </source>
</evidence>
<feature type="repeat" description="Filamin" evidence="3">
    <location>
        <begin position="71"/>
        <end position="169"/>
    </location>
</feature>
<feature type="repeat" description="Filamin" evidence="3">
    <location>
        <begin position="367"/>
        <end position="459"/>
    </location>
</feature>
<dbReference type="FunFam" id="2.60.40.10:FF:000001">
    <property type="entry name" value="Filamin-C isoform b"/>
    <property type="match status" value="5"/>
</dbReference>
<keyword evidence="2" id="KW-0677">Repeat</keyword>
<protein>
    <submittedName>
        <fullName evidence="6">FLNC protein</fullName>
    </submittedName>
</protein>
<dbReference type="FunFam" id="2.60.40.10:FF:000115">
    <property type="entry name" value="filamin-C isoform X1"/>
    <property type="match status" value="1"/>
</dbReference>
<feature type="repeat" description="Filamin" evidence="3">
    <location>
        <begin position="463"/>
        <end position="559"/>
    </location>
</feature>
<evidence type="ECO:0000256" key="1">
    <source>
        <dbReference type="ARBA" id="ARBA00009238"/>
    </source>
</evidence>
<evidence type="ECO:0000256" key="3">
    <source>
        <dbReference type="PROSITE-ProRule" id="PRU00087"/>
    </source>
</evidence>
<name>A0A7L4LJV6_9CORV</name>
<dbReference type="InterPro" id="IPR014756">
    <property type="entry name" value="Ig_E-set"/>
</dbReference>
<feature type="repeat" description="Filamin" evidence="3">
    <location>
        <begin position="270"/>
        <end position="366"/>
    </location>
</feature>
<dbReference type="GO" id="GO:0051015">
    <property type="term" value="F:actin filament binding"/>
    <property type="evidence" value="ECO:0007669"/>
    <property type="project" value="InterPro"/>
</dbReference>
<feature type="repeat" description="Filamin" evidence="3">
    <location>
        <begin position="1335"/>
        <end position="1431"/>
    </location>
</feature>
<dbReference type="Pfam" id="PF00307">
    <property type="entry name" value="CH"/>
    <property type="match status" value="1"/>
</dbReference>
<feature type="non-terminal residue" evidence="6">
    <location>
        <position position="1447"/>
    </location>
</feature>
<feature type="repeat" description="Filamin" evidence="3">
    <location>
        <begin position="1146"/>
        <end position="1238"/>
    </location>
</feature>
<feature type="region of interest" description="Disordered" evidence="4">
    <location>
        <begin position="62"/>
        <end position="87"/>
    </location>
</feature>
<dbReference type="PROSITE" id="PS50194">
    <property type="entry name" value="FILAMIN_REPEAT"/>
    <property type="match status" value="14"/>
</dbReference>
<dbReference type="PROSITE" id="PS50021">
    <property type="entry name" value="CH"/>
    <property type="match status" value="1"/>
</dbReference>
<dbReference type="PANTHER" id="PTHR38537">
    <property type="entry name" value="JITTERBUG, ISOFORM N"/>
    <property type="match status" value="1"/>
</dbReference>
<comment type="caution">
    <text evidence="6">The sequence shown here is derived from an EMBL/GenBank/DDBJ whole genome shotgun (WGS) entry which is preliminary data.</text>
</comment>
<evidence type="ECO:0000259" key="5">
    <source>
        <dbReference type="PROSITE" id="PS50021"/>
    </source>
</evidence>
<feature type="repeat" description="Filamin" evidence="3">
    <location>
        <begin position="1046"/>
        <end position="1145"/>
    </location>
</feature>
<evidence type="ECO:0000313" key="6">
    <source>
        <dbReference type="EMBL" id="NXY65108.1"/>
    </source>
</evidence>
<keyword evidence="7" id="KW-1185">Reference proteome</keyword>
<dbReference type="FunFam" id="2.60.40.10:FF:000168">
    <property type="entry name" value="filamin-C isoform X2"/>
    <property type="match status" value="1"/>
</dbReference>
<dbReference type="InterPro" id="IPR001715">
    <property type="entry name" value="CH_dom"/>
</dbReference>
<dbReference type="Gene3D" id="1.10.418.10">
    <property type="entry name" value="Calponin-like domain"/>
    <property type="match status" value="1"/>
</dbReference>
<dbReference type="Proteomes" id="UP000576729">
    <property type="component" value="Unassembled WGS sequence"/>
</dbReference>
<dbReference type="InterPro" id="IPR013783">
    <property type="entry name" value="Ig-like_fold"/>
</dbReference>
<feature type="repeat" description="Filamin" evidence="3">
    <location>
        <begin position="762"/>
        <end position="857"/>
    </location>
</feature>
<dbReference type="FunFam" id="2.60.40.10:FF:000140">
    <property type="entry name" value="FiLamiN (Actin binding protein) homolog"/>
    <property type="match status" value="1"/>
</dbReference>
<feature type="repeat" description="Filamin" evidence="3">
    <location>
        <begin position="858"/>
        <end position="950"/>
    </location>
</feature>
<dbReference type="SMART" id="SM00557">
    <property type="entry name" value="IG_FLMN"/>
    <property type="match status" value="14"/>
</dbReference>
<gene>
    <name evidence="6" type="primary">Flnc</name>
    <name evidence="6" type="ORF">CALWIL_R15065</name>
</gene>
<dbReference type="InterPro" id="IPR001298">
    <property type="entry name" value="Filamin/ABP280_rpt"/>
</dbReference>
<dbReference type="FunFam" id="2.60.40.10:FF:000042">
    <property type="entry name" value="Filamin-B isoform B"/>
    <property type="match status" value="1"/>
</dbReference>
<dbReference type="SUPFAM" id="SSF81296">
    <property type="entry name" value="E set domains"/>
    <property type="match status" value="14"/>
</dbReference>
<dbReference type="EMBL" id="VWPU01019939">
    <property type="protein sequence ID" value="NXY65108.1"/>
    <property type="molecule type" value="Genomic_DNA"/>
</dbReference>
<feature type="repeat" description="Filamin" evidence="3">
    <location>
        <begin position="1239"/>
        <end position="1334"/>
    </location>
</feature>
<feature type="repeat" description="Filamin" evidence="3">
    <location>
        <begin position="663"/>
        <end position="761"/>
    </location>
</feature>
<dbReference type="FunFam" id="2.60.40.10:FF:000118">
    <property type="entry name" value="filamin-C isoform X2"/>
    <property type="match status" value="1"/>
</dbReference>
<dbReference type="Pfam" id="PF00630">
    <property type="entry name" value="Filamin"/>
    <property type="match status" value="14"/>
</dbReference>
<comment type="similarity">
    <text evidence="1">Belongs to the filamin family.</text>
</comment>
<evidence type="ECO:0000256" key="4">
    <source>
        <dbReference type="SAM" id="MobiDB-lite"/>
    </source>
</evidence>
<feature type="non-terminal residue" evidence="6">
    <location>
        <position position="1"/>
    </location>
</feature>
<dbReference type="PANTHER" id="PTHR38537:SF12">
    <property type="entry name" value="FILAMIN-C"/>
    <property type="match status" value="1"/>
</dbReference>
<dbReference type="InterPro" id="IPR036872">
    <property type="entry name" value="CH_dom_sf"/>
</dbReference>
<reference evidence="6 7" key="1">
    <citation type="submission" date="2019-09" db="EMBL/GenBank/DDBJ databases">
        <title>Bird 10,000 Genomes (B10K) Project - Family phase.</title>
        <authorList>
            <person name="Zhang G."/>
        </authorList>
    </citation>
    <scope>NUCLEOTIDE SEQUENCE [LARGE SCALE GENOMIC DNA]</scope>
    <source>
        <strain evidence="6">B10K-OTA-212792</strain>
        <tissue evidence="6">Blood</tissue>
    </source>
</reference>
<dbReference type="InterPro" id="IPR044801">
    <property type="entry name" value="Filamin"/>
</dbReference>
<sequence>PGLCPDWEKWDPNEPVQNAREAMQQADDWLGVPQVIAPEEIVDPNVDEHSVMTYLSQFPKAKLRPGAPLRPRPPQPGRARAYGPGIEPQGNVVLRPAQFTVETLEAGMGEVIVYVEDPEGHTEEAKVVPNNDKKRTYSVTYIPKVGGLHKVTVLFAGQNIDGSPFGVTVGMALGDATKVTARGPGLEPVGNVANKATYFDIYTAGAGSGDVGVVITDPQGRRDTVEVMLEDKGDNVFRCTYRPVLEGPHTISVTYAGAQVPRSPFTVNVAEACTPSVVRATGRGLQPRGVRVQDVADFKVLTRGAGSGDLRVTLRGPGGTEEPVTVRNVGDGIYECEYVPRVPGTYQVSITWGGYAIPRSPFEVQVSPQPGAQKVRAWGPGLEGGVVGRPADFVVEAIGTEVGTLGFSIEGPSQARIECDDKGDGSCDVRYWPTEPGLYAVHVVCDDEDIRDSPFMADIRPAPPDSWPDKVKAFGPGLEPTGCIVDRPAEFTIDARGAGKGPLKLYAQDAEGFPIDIKVKDNGDGTFHCVYVPTKAMKHTVIIAWGGVNTPNSPFRVSVGEGSHPSRVKVHGPGVEKTGLKANEPTYFTVDCSEAGQGDVSIGIKCAPGVVGPLEADIDFDIIKNDNDTFTVKYTAPGAGLYTIMVLFANQEIPSSPFRIKVDPSHDATKVKAEGPGLSRTGVEVGTPTHFRVQTRGAGKAPLDVRFVGTGPGPAVADFEVIDNHDYSYTVKYTPLQQGPLSVVVTYGGDPIPKSPFPVTVAPPLQLGKVKVQGLNSKAEVGQVQEFQVEAQGAGGQGQLEVKVTGPSRRPVPCTVGPAPPGGPHPVTFTPPEEGPHRVEVTYDGHPVPGSPFPVEALLPPDPSKVVASGPGLKGGCVGVPAPFSIATQGAGSGGLGLTVEGPCEAKIECQDNGDGSCAVSYLPTAPGEYHINILFAGRHIPGSPFTAAVTAPFDPAKVTASGPGLERGRAGEVAAFSVDCSQAGEAELTIEIRSEAGAKAEVLVQNNRDGTYAITYTPACAGAYTITINYGGLPVPNCPVRVTVDPAIDTSSVKVYGKGVEPRGVLREVGTEFTVDARALAPTGGPHIRARVLNPSGTPIDTFVTDLGDGTYRVEYTPFEEGLHLVEVTYDDVAVPKSPFRVGVAEGCDPTRVRAHGPGLEGGLVGTANHFTVETRGAGTGGLGLAIEGPSEAKMSCKDNKDGSCAVEYVPFTPGDYDVNITFGGHPIPGSPFRVRVRDAVDASKVTCSGPGLGPSVRARLPQSFTVDVSAAGRAALEVTLLGPTGLPEPVEIRDNGDGTHKVTYTPATDGPYTVSVKYGGQEVPRSPFKVTALPTHDASKVRASGPGLSAGGIPASLPVEFTIDARDAGEGLLTVQILDPEGQPKKASIRDNGDGTYTVSYVPDVPGRYTSTVKYGGDEIPASPFRVLAVPAGDASKCLVTGEAG</sequence>
<accession>A0A7L4LJV6</accession>
<proteinExistence type="inferred from homology"/>
<dbReference type="FunFam" id="2.60.40.10:FF:000157">
    <property type="entry name" value="filamin-C isoform X1"/>
    <property type="match status" value="1"/>
</dbReference>
<dbReference type="InterPro" id="IPR017868">
    <property type="entry name" value="Filamin/ABP280_repeat-like"/>
</dbReference>
<dbReference type="FunFam" id="2.60.40.10:FF:000126">
    <property type="entry name" value="filamin-C isoform X1"/>
    <property type="match status" value="1"/>
</dbReference>
<organism evidence="6 7">
    <name type="scientific">Callaeas wilsoni</name>
    <name type="common">North Island kokako</name>
    <dbReference type="NCBI Taxonomy" id="1347786"/>
    <lineage>
        <taxon>Eukaryota</taxon>
        <taxon>Metazoa</taxon>
        <taxon>Chordata</taxon>
        <taxon>Craniata</taxon>
        <taxon>Vertebrata</taxon>
        <taxon>Euteleostomi</taxon>
        <taxon>Archelosauria</taxon>
        <taxon>Archosauria</taxon>
        <taxon>Dinosauria</taxon>
        <taxon>Saurischia</taxon>
        <taxon>Theropoda</taxon>
        <taxon>Coelurosauria</taxon>
        <taxon>Aves</taxon>
        <taxon>Neognathae</taxon>
        <taxon>Neoaves</taxon>
        <taxon>Telluraves</taxon>
        <taxon>Australaves</taxon>
        <taxon>Passeriformes</taxon>
        <taxon>Corvoidea</taxon>
        <taxon>Callaeidae</taxon>
        <taxon>Callaeas</taxon>
    </lineage>
</organism>
<feature type="domain" description="Calponin-homology (CH)" evidence="5">
    <location>
        <begin position="1"/>
        <end position="63"/>
    </location>
</feature>
<feature type="repeat" description="Filamin" evidence="3">
    <location>
        <begin position="171"/>
        <end position="269"/>
    </location>
</feature>
<dbReference type="Gene3D" id="2.60.40.10">
    <property type="entry name" value="Immunoglobulins"/>
    <property type="match status" value="14"/>
</dbReference>
<feature type="repeat" description="Filamin" evidence="3">
    <location>
        <begin position="560"/>
        <end position="662"/>
    </location>
</feature>
<dbReference type="FunFam" id="2.60.40.10:FF:000122">
    <property type="entry name" value="filamin-C isoform X2"/>
    <property type="match status" value="1"/>
</dbReference>
<evidence type="ECO:0000313" key="7">
    <source>
        <dbReference type="Proteomes" id="UP000576729"/>
    </source>
</evidence>
<dbReference type="GO" id="GO:0030036">
    <property type="term" value="P:actin cytoskeleton organization"/>
    <property type="evidence" value="ECO:0007669"/>
    <property type="project" value="InterPro"/>
</dbReference>